<dbReference type="GO" id="GO:0009908">
    <property type="term" value="P:flower development"/>
    <property type="evidence" value="ECO:0007669"/>
    <property type="project" value="UniProtKB-KW"/>
</dbReference>
<keyword evidence="4 5" id="KW-0287">Flowering</keyword>
<feature type="region of interest" description="Disordered" evidence="7">
    <location>
        <begin position="497"/>
        <end position="531"/>
    </location>
</feature>
<evidence type="ECO:0000256" key="2">
    <source>
        <dbReference type="ARBA" id="ARBA00022473"/>
    </source>
</evidence>
<organism evidence="8 9">
    <name type="scientific">Canavalia gladiata</name>
    <name type="common">Sword bean</name>
    <name type="synonym">Dolichos gladiatus</name>
    <dbReference type="NCBI Taxonomy" id="3824"/>
    <lineage>
        <taxon>Eukaryota</taxon>
        <taxon>Viridiplantae</taxon>
        <taxon>Streptophyta</taxon>
        <taxon>Embryophyta</taxon>
        <taxon>Tracheophyta</taxon>
        <taxon>Spermatophyta</taxon>
        <taxon>Magnoliopsida</taxon>
        <taxon>eudicotyledons</taxon>
        <taxon>Gunneridae</taxon>
        <taxon>Pentapetalae</taxon>
        <taxon>rosids</taxon>
        <taxon>fabids</taxon>
        <taxon>Fabales</taxon>
        <taxon>Fabaceae</taxon>
        <taxon>Papilionoideae</taxon>
        <taxon>50 kb inversion clade</taxon>
        <taxon>NPAAA clade</taxon>
        <taxon>indigoferoid/millettioid clade</taxon>
        <taxon>Phaseoleae</taxon>
        <taxon>Canavalia</taxon>
    </lineage>
</organism>
<feature type="compositionally biased region" description="Basic and acidic residues" evidence="7">
    <location>
        <begin position="497"/>
        <end position="513"/>
    </location>
</feature>
<evidence type="ECO:0000256" key="4">
    <source>
        <dbReference type="ARBA" id="ARBA00023089"/>
    </source>
</evidence>
<accession>A0AAN9QAP7</accession>
<feature type="coiled-coil region" evidence="6">
    <location>
        <begin position="72"/>
        <end position="136"/>
    </location>
</feature>
<proteinExistence type="inferred from homology"/>
<name>A0AAN9QAP7_CANGL</name>
<evidence type="ECO:0000256" key="1">
    <source>
        <dbReference type="ARBA" id="ARBA00008956"/>
    </source>
</evidence>
<keyword evidence="6" id="KW-0175">Coiled coil</keyword>
<evidence type="ECO:0000313" key="9">
    <source>
        <dbReference type="Proteomes" id="UP001367508"/>
    </source>
</evidence>
<evidence type="ECO:0000256" key="7">
    <source>
        <dbReference type="SAM" id="MobiDB-lite"/>
    </source>
</evidence>
<dbReference type="PANTHER" id="PTHR31791">
    <property type="entry name" value="FRIGIDA-LIKE PROTEIN 3-RELATED"/>
    <property type="match status" value="1"/>
</dbReference>
<keyword evidence="3 5" id="KW-0221">Differentiation</keyword>
<keyword evidence="2 5" id="KW-0217">Developmental protein</keyword>
<dbReference type="InterPro" id="IPR012474">
    <property type="entry name" value="Frigida"/>
</dbReference>
<gene>
    <name evidence="8" type="ORF">VNO77_25203</name>
</gene>
<dbReference type="GO" id="GO:0030154">
    <property type="term" value="P:cell differentiation"/>
    <property type="evidence" value="ECO:0007669"/>
    <property type="project" value="UniProtKB-KW"/>
</dbReference>
<feature type="region of interest" description="Disordered" evidence="7">
    <location>
        <begin position="174"/>
        <end position="207"/>
    </location>
</feature>
<evidence type="ECO:0000256" key="6">
    <source>
        <dbReference type="SAM" id="Coils"/>
    </source>
</evidence>
<dbReference type="AlphaFoldDB" id="A0AAN9QAP7"/>
<comment type="similarity">
    <text evidence="1 5">Belongs to the Frigida family.</text>
</comment>
<protein>
    <recommendedName>
        <fullName evidence="5">FRIGIDA-like protein</fullName>
    </recommendedName>
</protein>
<evidence type="ECO:0000313" key="8">
    <source>
        <dbReference type="EMBL" id="KAK7330995.1"/>
    </source>
</evidence>
<keyword evidence="9" id="KW-1185">Reference proteome</keyword>
<evidence type="ECO:0000256" key="5">
    <source>
        <dbReference type="RuleBase" id="RU364012"/>
    </source>
</evidence>
<evidence type="ECO:0000256" key="3">
    <source>
        <dbReference type="ARBA" id="ARBA00022782"/>
    </source>
</evidence>
<sequence>MTNSAKGVVVVLNVYVIVDQLLSSSSFVRVLRPSSRTWTATISRIQSERCWLGCMNMGDVEQGRENNVQSMIEQLAQAFLELEARKGAYENKVQWVEIKQHFHDLEMALNKKLEELEAKEREYEVKQLEVDTLLAERKAAVASKEQDLLDRLQELKDAAVASIVEAHANHQNATLESVYDGENKDNKVSSSLGDTNSSEEDFPPKSGEKSVAVEVRPHPELTHFCEQMDAKGLLNYIVENKKNLSVIREEISVALKSATDPAHLVLDSLEGFYPTNETTQLKDKMGAALQGMRKSCIIILEAMATLLARADPGADHLLNPETKQLAKAIADEWRPKLARADNDAANGNSLEAEAFLQLISTFRIASEFDEEELCKLVLAVAQLRQAPELCRSIGLIHKMPAVVESLINNGKQIAAVHFIHAFQLQESFAPVPLLKVYLKNRRRNSQVKTGNVRDIASAKNDANAQELAALKTVIKCIEEYKLESDYPLDTLRKRVTQLEKSKADKKRSGDFSKRPQSKRPRPNERYFSLHSSGGSAASTVVLGRQLPPVRAAYAGTPDRYPHAGTIAYDYQVPGQAIYTQPANAPPSNYGRYMGTSLQSSHQTYM</sequence>
<comment type="caution">
    <text evidence="8">The sequence shown here is derived from an EMBL/GenBank/DDBJ whole genome shotgun (WGS) entry which is preliminary data.</text>
</comment>
<reference evidence="8 9" key="1">
    <citation type="submission" date="2024-01" db="EMBL/GenBank/DDBJ databases">
        <title>The genomes of 5 underutilized Papilionoideae crops provide insights into root nodulation and disease resistanc.</title>
        <authorList>
            <person name="Jiang F."/>
        </authorList>
    </citation>
    <scope>NUCLEOTIDE SEQUENCE [LARGE SCALE GENOMIC DNA]</scope>
    <source>
        <strain evidence="8">LVBAO_FW01</strain>
        <tissue evidence="8">Leaves</tissue>
    </source>
</reference>
<dbReference type="Proteomes" id="UP001367508">
    <property type="component" value="Unassembled WGS sequence"/>
</dbReference>
<dbReference type="Pfam" id="PF07899">
    <property type="entry name" value="Frigida"/>
    <property type="match status" value="1"/>
</dbReference>
<dbReference type="PANTHER" id="PTHR31791:SF41">
    <property type="entry name" value="FRIGIDA-LIKE PROTEIN"/>
    <property type="match status" value="1"/>
</dbReference>
<dbReference type="EMBL" id="JAYMYQ010000005">
    <property type="protein sequence ID" value="KAK7330995.1"/>
    <property type="molecule type" value="Genomic_DNA"/>
</dbReference>